<gene>
    <name evidence="2" type="ORF">D2T29_12830</name>
</gene>
<reference evidence="2 3" key="2">
    <citation type="submission" date="2019-01" db="EMBL/GenBank/DDBJ databases">
        <authorList>
            <person name="Li Y."/>
        </authorList>
    </citation>
    <scope>NUCLEOTIDE SEQUENCE [LARGE SCALE GENOMIC DNA]</scope>
    <source>
        <strain evidence="2 3">07D10-4-3</strain>
    </source>
</reference>
<comment type="caution">
    <text evidence="2">The sequence shown here is derived from an EMBL/GenBank/DDBJ whole genome shotgun (WGS) entry which is preliminary data.</text>
</comment>
<reference evidence="2 3" key="1">
    <citation type="submission" date="2019-01" db="EMBL/GenBank/DDBJ databases">
        <title>Sinorhodobacter populi sp. nov. isolated from the symptomatic bark tissue of Populus euramericana canker.</title>
        <authorList>
            <person name="Xu G."/>
        </authorList>
    </citation>
    <scope>NUCLEOTIDE SEQUENCE [LARGE SCALE GENOMIC DNA]</scope>
    <source>
        <strain evidence="2 3">07D10-4-3</strain>
    </source>
</reference>
<keyword evidence="1" id="KW-0472">Membrane</keyword>
<dbReference type="AlphaFoldDB" id="A0A443KCQ5"/>
<dbReference type="RefSeq" id="WP_128232756.1">
    <property type="nucleotide sequence ID" value="NZ_SAUY01000015.1"/>
</dbReference>
<accession>A0A443KCQ5</accession>
<keyword evidence="1" id="KW-1133">Transmembrane helix</keyword>
<organism evidence="2 3">
    <name type="scientific">Paenirhodobacter populi</name>
    <dbReference type="NCBI Taxonomy" id="2306993"/>
    <lineage>
        <taxon>Bacteria</taxon>
        <taxon>Pseudomonadati</taxon>
        <taxon>Pseudomonadota</taxon>
        <taxon>Alphaproteobacteria</taxon>
        <taxon>Rhodobacterales</taxon>
        <taxon>Rhodobacter group</taxon>
        <taxon>Paenirhodobacter</taxon>
    </lineage>
</organism>
<dbReference type="Proteomes" id="UP000284451">
    <property type="component" value="Unassembled WGS sequence"/>
</dbReference>
<evidence type="ECO:0000313" key="2">
    <source>
        <dbReference type="EMBL" id="RWR30550.1"/>
    </source>
</evidence>
<dbReference type="EMBL" id="SAUY01000015">
    <property type="protein sequence ID" value="RWR30550.1"/>
    <property type="molecule type" value="Genomic_DNA"/>
</dbReference>
<evidence type="ECO:0000256" key="1">
    <source>
        <dbReference type="SAM" id="Phobius"/>
    </source>
</evidence>
<proteinExistence type="predicted"/>
<name>A0A443KCQ5_9RHOB</name>
<feature type="transmembrane region" description="Helical" evidence="1">
    <location>
        <begin position="44"/>
        <end position="63"/>
    </location>
</feature>
<sequence>MRDNEFPRVRLHPGFYKAVLIMFGCYLASACMIILPLAYVVGPFILWALPVLFFAFLGSVLWIRYLAKTHGTSEAEA</sequence>
<keyword evidence="1" id="KW-0812">Transmembrane</keyword>
<evidence type="ECO:0000313" key="3">
    <source>
        <dbReference type="Proteomes" id="UP000284451"/>
    </source>
</evidence>
<dbReference type="PROSITE" id="PS51257">
    <property type="entry name" value="PROKAR_LIPOPROTEIN"/>
    <property type="match status" value="1"/>
</dbReference>
<feature type="transmembrane region" description="Helical" evidence="1">
    <location>
        <begin position="20"/>
        <end position="38"/>
    </location>
</feature>
<protein>
    <submittedName>
        <fullName evidence="2">Uncharacterized protein</fullName>
    </submittedName>
</protein>